<keyword evidence="3" id="KW-1185">Reference proteome</keyword>
<reference evidence="2 3" key="1">
    <citation type="journal article" date="2020" name="mSystems">
        <title>Defining Genomic and Predicted Metabolic Features of the Acetobacterium Genus.</title>
        <authorList>
            <person name="Ross D.E."/>
            <person name="Marshall C.W."/>
            <person name="Gulliver D."/>
            <person name="May H.D."/>
            <person name="Norman R.S."/>
        </authorList>
    </citation>
    <scope>NUCLEOTIDE SEQUENCE [LARGE SCALE GENOMIC DNA]</scope>
    <source>
        <strain evidence="2 3">DSM 9173</strain>
    </source>
</reference>
<feature type="transmembrane region" description="Helical" evidence="1">
    <location>
        <begin position="158"/>
        <end position="178"/>
    </location>
</feature>
<evidence type="ECO:0000313" key="3">
    <source>
        <dbReference type="Proteomes" id="UP000653358"/>
    </source>
</evidence>
<evidence type="ECO:0008006" key="4">
    <source>
        <dbReference type="Google" id="ProtNLM"/>
    </source>
</evidence>
<sequence>MGKKEYSNIGDDIKGIIQDALSSTDFKKLNQNITETVNRALEEVKKSTRNWNESKDYSKQYKNINNKSKTYDRPMEFSDYETVETKELKQNKTVEKQNNYRSIANKKTNLITKSPHGRISGMLLIVFGSIGMGLAIVFSLAVLILSNVIHASMGSMEVSLGTLLFILVLCIGMVAKGSSLRGRVKRFRQYVQRLKGHPFCEIKELAEPLGRNSKYVVKDLKKMIQVGMFPQGHIDEDRLYLLISDEAYEANRKMKEGKRLQDEEQKRKEDVQRQRVIDRSNPDMKAVQDVIDEGQQTIRQIRKANDDIPGEAISNKLDRLEIIITKIFVYIEENPKEVPEIRKFMNYYLPTTLKLVKVYQDMDAEPIQGANIMATKKEIEETMDTINHAFENLLDGFYEDTALDVSTDISVLNTMLAQEGLTKKDFE</sequence>
<accession>A0ABR6WGV1</accession>
<keyword evidence="1" id="KW-0472">Membrane</keyword>
<dbReference type="Proteomes" id="UP000653358">
    <property type="component" value="Unassembled WGS sequence"/>
</dbReference>
<dbReference type="RefSeq" id="WP_148601942.1">
    <property type="nucleotide sequence ID" value="NZ_RXYB01000001.1"/>
</dbReference>
<keyword evidence="1" id="KW-0812">Transmembrane</keyword>
<gene>
    <name evidence="2" type="ORF">GH807_01275</name>
</gene>
<dbReference type="InterPro" id="IPR018770">
    <property type="entry name" value="ChloroindolylP_hydrolase"/>
</dbReference>
<dbReference type="EMBL" id="WJBB01000001">
    <property type="protein sequence ID" value="MBC3795683.1"/>
    <property type="molecule type" value="Genomic_DNA"/>
</dbReference>
<evidence type="ECO:0000313" key="2">
    <source>
        <dbReference type="EMBL" id="MBC3795683.1"/>
    </source>
</evidence>
<comment type="caution">
    <text evidence="2">The sequence shown here is derived from an EMBL/GenBank/DDBJ whole genome shotgun (WGS) entry which is preliminary data.</text>
</comment>
<feature type="transmembrane region" description="Helical" evidence="1">
    <location>
        <begin position="123"/>
        <end position="146"/>
    </location>
</feature>
<organism evidence="2 3">
    <name type="scientific">Acetobacterium tundrae</name>
    <dbReference type="NCBI Taxonomy" id="132932"/>
    <lineage>
        <taxon>Bacteria</taxon>
        <taxon>Bacillati</taxon>
        <taxon>Bacillota</taxon>
        <taxon>Clostridia</taxon>
        <taxon>Eubacteriales</taxon>
        <taxon>Eubacteriaceae</taxon>
        <taxon>Acetobacterium</taxon>
    </lineage>
</organism>
<protein>
    <recommendedName>
        <fullName evidence="4">5-bromo-4-chloroindolyl phosphate hydrolysis protein</fullName>
    </recommendedName>
</protein>
<name>A0ABR6WGV1_9FIRM</name>
<dbReference type="Pfam" id="PF10112">
    <property type="entry name" value="Halogen_Hydrol"/>
    <property type="match status" value="1"/>
</dbReference>
<keyword evidence="1" id="KW-1133">Transmembrane helix</keyword>
<evidence type="ECO:0000256" key="1">
    <source>
        <dbReference type="SAM" id="Phobius"/>
    </source>
</evidence>
<proteinExistence type="predicted"/>